<evidence type="ECO:0000313" key="2">
    <source>
        <dbReference type="EMBL" id="RRJ31178.1"/>
    </source>
</evidence>
<comment type="caution">
    <text evidence="2">The sequence shown here is derived from an EMBL/GenBank/DDBJ whole genome shotgun (WGS) entry which is preliminary data.</text>
</comment>
<dbReference type="AlphaFoldDB" id="A0A3P3RDZ3"/>
<protein>
    <submittedName>
        <fullName evidence="2">Uncharacterized protein</fullName>
    </submittedName>
</protein>
<dbReference type="RefSeq" id="WP_124954614.1">
    <property type="nucleotide sequence ID" value="NZ_RRCH01000016.1"/>
</dbReference>
<evidence type="ECO:0000313" key="3">
    <source>
        <dbReference type="Proteomes" id="UP000282322"/>
    </source>
</evidence>
<evidence type="ECO:0000256" key="1">
    <source>
        <dbReference type="SAM" id="MobiDB-lite"/>
    </source>
</evidence>
<dbReference type="EMBL" id="RRCH01000016">
    <property type="protein sequence ID" value="RRJ31178.1"/>
    <property type="molecule type" value="Genomic_DNA"/>
</dbReference>
<gene>
    <name evidence="2" type="ORF">EIK79_08075</name>
</gene>
<feature type="region of interest" description="Disordered" evidence="1">
    <location>
        <begin position="64"/>
        <end position="83"/>
    </location>
</feature>
<keyword evidence="3" id="KW-1185">Reference proteome</keyword>
<name>A0A3P3RDZ3_9EURY</name>
<accession>A0A3P3RDZ3</accession>
<reference evidence="2 3" key="1">
    <citation type="submission" date="2018-11" db="EMBL/GenBank/DDBJ databases">
        <title>Taxonoimc description of Halomarina strain SPP-AMP-1.</title>
        <authorList>
            <person name="Pal Y."/>
            <person name="Srinivasana K."/>
            <person name="Verma A."/>
            <person name="Kumar P."/>
        </authorList>
    </citation>
    <scope>NUCLEOTIDE SEQUENCE [LARGE SCALE GENOMIC DNA]</scope>
    <source>
        <strain evidence="2 3">SPP-AMP-1</strain>
    </source>
</reference>
<proteinExistence type="predicted"/>
<sequence>MAAIDTTALTKRCGDTVVLTDLDLTADAGARIAEYSNRTRQKVAYIQAVLTAGAERSQTLEDVFLEPTADDPAEETRSPSTRR</sequence>
<organism evidence="2 3">
    <name type="scientific">Halocatena pleomorpha</name>
    <dbReference type="NCBI Taxonomy" id="1785090"/>
    <lineage>
        <taxon>Archaea</taxon>
        <taxon>Methanobacteriati</taxon>
        <taxon>Methanobacteriota</taxon>
        <taxon>Stenosarchaea group</taxon>
        <taxon>Halobacteria</taxon>
        <taxon>Halobacteriales</taxon>
        <taxon>Natronomonadaceae</taxon>
        <taxon>Halocatena</taxon>
    </lineage>
</organism>
<dbReference type="Proteomes" id="UP000282322">
    <property type="component" value="Unassembled WGS sequence"/>
</dbReference>